<keyword evidence="3" id="KW-1185">Reference proteome</keyword>
<evidence type="ECO:0000313" key="3">
    <source>
        <dbReference type="Proteomes" id="UP001208649"/>
    </source>
</evidence>
<proteinExistence type="predicted"/>
<comment type="caution">
    <text evidence="2">The sequence shown here is derived from an EMBL/GenBank/DDBJ whole genome shotgun (WGS) entry which is preliminary data.</text>
</comment>
<evidence type="ECO:0000256" key="1">
    <source>
        <dbReference type="SAM" id="SignalP"/>
    </source>
</evidence>
<sequence length="144" mass="16118">MYAKYIVFAFLLGISALLPAQSADQTRINIRIFPSQVLSIATAKDSQHAVINKHQNNDNKLVASNLYGYQIKLLNEEHTNTKLPETFNDKKNCSSESKLIFSQTSSSIDQKIPTSHLSAASKDLLNKCVTSENDRMLVYLIITQ</sequence>
<dbReference type="RefSeq" id="WP_263002315.1">
    <property type="nucleotide sequence ID" value="NZ_JAOTEM010000001.1"/>
</dbReference>
<keyword evidence="1" id="KW-0732">Signal</keyword>
<feature type="signal peptide" evidence="1">
    <location>
        <begin position="1"/>
        <end position="20"/>
    </location>
</feature>
<name>A0ABT2W3W0_9FLAO</name>
<organism evidence="2 3">
    <name type="scientific">Chryseobacterium edaphi</name>
    <dbReference type="NCBI Taxonomy" id="2976532"/>
    <lineage>
        <taxon>Bacteria</taxon>
        <taxon>Pseudomonadati</taxon>
        <taxon>Bacteroidota</taxon>
        <taxon>Flavobacteriia</taxon>
        <taxon>Flavobacteriales</taxon>
        <taxon>Weeksellaceae</taxon>
        <taxon>Chryseobacterium group</taxon>
        <taxon>Chryseobacterium</taxon>
    </lineage>
</organism>
<accession>A0ABT2W3W0</accession>
<dbReference type="EMBL" id="JAOTEM010000001">
    <property type="protein sequence ID" value="MCU7616893.1"/>
    <property type="molecule type" value="Genomic_DNA"/>
</dbReference>
<dbReference type="Proteomes" id="UP001208649">
    <property type="component" value="Unassembled WGS sequence"/>
</dbReference>
<evidence type="ECO:0000313" key="2">
    <source>
        <dbReference type="EMBL" id="MCU7616893.1"/>
    </source>
</evidence>
<protein>
    <submittedName>
        <fullName evidence="2">Uncharacterized protein</fullName>
    </submittedName>
</protein>
<reference evidence="3" key="1">
    <citation type="submission" date="2023-07" db="EMBL/GenBank/DDBJ databases">
        <title>Chryseobacterium sp. strain PBS4-4 Genome sequencing and assembly.</title>
        <authorList>
            <person name="Jung Y."/>
        </authorList>
    </citation>
    <scope>NUCLEOTIDE SEQUENCE [LARGE SCALE GENOMIC DNA]</scope>
    <source>
        <strain evidence="3">PBS4-4</strain>
    </source>
</reference>
<gene>
    <name evidence="2" type="ORF">NZ698_06765</name>
</gene>
<feature type="chain" id="PRO_5047136463" evidence="1">
    <location>
        <begin position="21"/>
        <end position="144"/>
    </location>
</feature>